<feature type="region of interest" description="Disordered" evidence="1">
    <location>
        <begin position="40"/>
        <end position="61"/>
    </location>
</feature>
<protein>
    <submittedName>
        <fullName evidence="2">Uncharacterized protein</fullName>
    </submittedName>
</protein>
<sequence length="85" mass="9114">MNLNVKLVPSALGLVIGLAILAAGGPEYGVVRTKKPVNPASAVHKTNGKTTTQKKPGRSAVDCRTAYVGKQTRNEPLEWPIENYK</sequence>
<dbReference type="OrthoDB" id="9861209at2"/>
<organism evidence="2 3">
    <name type="scientific">Larkinella punicea</name>
    <dbReference type="NCBI Taxonomy" id="2315727"/>
    <lineage>
        <taxon>Bacteria</taxon>
        <taxon>Pseudomonadati</taxon>
        <taxon>Bacteroidota</taxon>
        <taxon>Cytophagia</taxon>
        <taxon>Cytophagales</taxon>
        <taxon>Spirosomataceae</taxon>
        <taxon>Larkinella</taxon>
    </lineage>
</organism>
<dbReference type="Proteomes" id="UP000253383">
    <property type="component" value="Unassembled WGS sequence"/>
</dbReference>
<dbReference type="AlphaFoldDB" id="A0A368JMW5"/>
<name>A0A368JMW5_9BACT</name>
<evidence type="ECO:0000256" key="1">
    <source>
        <dbReference type="SAM" id="MobiDB-lite"/>
    </source>
</evidence>
<reference evidence="2 3" key="1">
    <citation type="submission" date="2018-07" db="EMBL/GenBank/DDBJ databases">
        <title>Genome analysis of Larkinella rosea.</title>
        <authorList>
            <person name="Zhou Z."/>
            <person name="Wang G."/>
        </authorList>
    </citation>
    <scope>NUCLEOTIDE SEQUENCE [LARGE SCALE GENOMIC DNA]</scope>
    <source>
        <strain evidence="3">zzj9</strain>
    </source>
</reference>
<evidence type="ECO:0000313" key="3">
    <source>
        <dbReference type="Proteomes" id="UP000253383"/>
    </source>
</evidence>
<accession>A0A368JMW5</accession>
<gene>
    <name evidence="2" type="ORF">DUE52_14010</name>
</gene>
<dbReference type="EMBL" id="QOWE01000010">
    <property type="protein sequence ID" value="RCR68997.1"/>
    <property type="molecule type" value="Genomic_DNA"/>
</dbReference>
<comment type="caution">
    <text evidence="2">The sequence shown here is derived from an EMBL/GenBank/DDBJ whole genome shotgun (WGS) entry which is preliminary data.</text>
</comment>
<keyword evidence="3" id="KW-1185">Reference proteome</keyword>
<proteinExistence type="predicted"/>
<evidence type="ECO:0000313" key="2">
    <source>
        <dbReference type="EMBL" id="RCR68997.1"/>
    </source>
</evidence>
<dbReference type="RefSeq" id="WP_114406635.1">
    <property type="nucleotide sequence ID" value="NZ_QOWE01000010.1"/>
</dbReference>